<dbReference type="EMBL" id="JH167571">
    <property type="protein sequence ID" value="EHB02136.1"/>
    <property type="molecule type" value="Genomic_DNA"/>
</dbReference>
<dbReference type="PROSITE" id="PS50102">
    <property type="entry name" value="RRM"/>
    <property type="match status" value="1"/>
</dbReference>
<dbReference type="InterPro" id="IPR000504">
    <property type="entry name" value="RRM_dom"/>
</dbReference>
<dbReference type="SMART" id="SM00360">
    <property type="entry name" value="RRM"/>
    <property type="match status" value="1"/>
</dbReference>
<proteinExistence type="inferred from homology"/>
<evidence type="ECO:0000259" key="5">
    <source>
        <dbReference type="PROSITE" id="PS50102"/>
    </source>
</evidence>
<keyword evidence="3 4" id="KW-0694">RNA-binding</keyword>
<gene>
    <name evidence="6" type="ORF">GW7_11197</name>
</gene>
<feature type="domain" description="RRM" evidence="5">
    <location>
        <begin position="11"/>
        <end position="89"/>
    </location>
</feature>
<evidence type="ECO:0000256" key="2">
    <source>
        <dbReference type="ARBA" id="ARBA00022737"/>
    </source>
</evidence>
<dbReference type="InterPro" id="IPR036053">
    <property type="entry name" value="PABP-dom"/>
</dbReference>
<dbReference type="Pfam" id="PF00658">
    <property type="entry name" value="MLLE"/>
    <property type="match status" value="1"/>
</dbReference>
<sequence length="205" mass="22585">MNAAVRSYPVASLSVGDLHSDAAEAVLYEKFSRAGPVLPIRVCGDVITRRSLGHAYVSFQQPAEAERALDTMNFDGIKGKQIYIMWPQKDPSLTKSGVGNVFIKNLDKSIDNKALYDTFSALEQSRCSENVCSPSSKQGIRAWLASSQALEMDNSELLHTLESPKSLHSKVDEAVAVLQAHHAKKEAARRWALLLLLPLRQGKHD</sequence>
<reference evidence="6 7" key="1">
    <citation type="journal article" date="2011" name="Nature">
        <title>Genome sequencing reveals insights into physiology and longevity of the naked mole rat.</title>
        <authorList>
            <person name="Kim E.B."/>
            <person name="Fang X."/>
            <person name="Fushan A.A."/>
            <person name="Huang Z."/>
            <person name="Lobanov A.V."/>
            <person name="Han L."/>
            <person name="Marino S.M."/>
            <person name="Sun X."/>
            <person name="Turanov A.A."/>
            <person name="Yang P."/>
            <person name="Yim S.H."/>
            <person name="Zhao X."/>
            <person name="Kasaikina M.V."/>
            <person name="Stoletzki N."/>
            <person name="Peng C."/>
            <person name="Polak P."/>
            <person name="Xiong Z."/>
            <person name="Kiezun A."/>
            <person name="Zhu Y."/>
            <person name="Chen Y."/>
            <person name="Kryukov G.V."/>
            <person name="Zhang Q."/>
            <person name="Peshkin L."/>
            <person name="Yang L."/>
            <person name="Bronson R.T."/>
            <person name="Buffenstein R."/>
            <person name="Wang B."/>
            <person name="Han C."/>
            <person name="Li Q."/>
            <person name="Chen L."/>
            <person name="Zhao W."/>
            <person name="Sunyaev S.R."/>
            <person name="Park T.J."/>
            <person name="Zhang G."/>
            <person name="Wang J."/>
            <person name="Gladyshev V.N."/>
        </authorList>
    </citation>
    <scope>NUCLEOTIDE SEQUENCE [LARGE SCALE GENOMIC DNA]</scope>
</reference>
<dbReference type="STRING" id="10181.G5AYM6"/>
<evidence type="ECO:0000256" key="3">
    <source>
        <dbReference type="ARBA" id="ARBA00022884"/>
    </source>
</evidence>
<dbReference type="Gene3D" id="1.10.1900.10">
    <property type="entry name" value="c-terminal domain of poly(a) binding protein"/>
    <property type="match status" value="1"/>
</dbReference>
<evidence type="ECO:0000313" key="6">
    <source>
        <dbReference type="EMBL" id="EHB02136.1"/>
    </source>
</evidence>
<protein>
    <submittedName>
        <fullName evidence="6">Polyadenylate-binding protein 4</fullName>
    </submittedName>
</protein>
<dbReference type="Pfam" id="PF00076">
    <property type="entry name" value="RRM_1"/>
    <property type="match status" value="1"/>
</dbReference>
<dbReference type="InterPro" id="IPR035979">
    <property type="entry name" value="RBD_domain_sf"/>
</dbReference>
<organism evidence="6 7">
    <name type="scientific">Heterocephalus glaber</name>
    <name type="common">Naked mole rat</name>
    <dbReference type="NCBI Taxonomy" id="10181"/>
    <lineage>
        <taxon>Eukaryota</taxon>
        <taxon>Metazoa</taxon>
        <taxon>Chordata</taxon>
        <taxon>Craniata</taxon>
        <taxon>Vertebrata</taxon>
        <taxon>Euteleostomi</taxon>
        <taxon>Mammalia</taxon>
        <taxon>Eutheria</taxon>
        <taxon>Euarchontoglires</taxon>
        <taxon>Glires</taxon>
        <taxon>Rodentia</taxon>
        <taxon>Hystricomorpha</taxon>
        <taxon>Bathyergidae</taxon>
        <taxon>Heterocephalus</taxon>
    </lineage>
</organism>
<keyword evidence="2" id="KW-0677">Repeat</keyword>
<evidence type="ECO:0000313" key="7">
    <source>
        <dbReference type="Proteomes" id="UP000006813"/>
    </source>
</evidence>
<dbReference type="SMART" id="SM00517">
    <property type="entry name" value="PolyA"/>
    <property type="match status" value="1"/>
</dbReference>
<dbReference type="Proteomes" id="UP000006813">
    <property type="component" value="Unassembled WGS sequence"/>
</dbReference>
<dbReference type="PANTHER" id="PTHR24012">
    <property type="entry name" value="RNA BINDING PROTEIN"/>
    <property type="match status" value="1"/>
</dbReference>
<name>G5AYM6_HETGA</name>
<dbReference type="SUPFAM" id="SSF63570">
    <property type="entry name" value="PABC (PABP) domain"/>
    <property type="match status" value="1"/>
</dbReference>
<dbReference type="InterPro" id="IPR002004">
    <property type="entry name" value="PABP_HYD_C"/>
</dbReference>
<dbReference type="GO" id="GO:0003723">
    <property type="term" value="F:RNA binding"/>
    <property type="evidence" value="ECO:0007669"/>
    <property type="project" value="UniProtKB-UniRule"/>
</dbReference>
<dbReference type="InParanoid" id="G5AYM6"/>
<accession>G5AYM6</accession>
<dbReference type="AlphaFoldDB" id="G5AYM6"/>
<dbReference type="Gene3D" id="3.30.70.330">
    <property type="match status" value="2"/>
</dbReference>
<comment type="similarity">
    <text evidence="1">Belongs to the polyadenylate-binding protein type-1 family.</text>
</comment>
<evidence type="ECO:0000256" key="4">
    <source>
        <dbReference type="PROSITE-ProRule" id="PRU00176"/>
    </source>
</evidence>
<evidence type="ECO:0000256" key="1">
    <source>
        <dbReference type="ARBA" id="ARBA00008557"/>
    </source>
</evidence>
<dbReference type="SUPFAM" id="SSF54928">
    <property type="entry name" value="RNA-binding domain, RBD"/>
    <property type="match status" value="1"/>
</dbReference>
<dbReference type="InterPro" id="IPR012677">
    <property type="entry name" value="Nucleotide-bd_a/b_plait_sf"/>
</dbReference>